<organism evidence="2 3">
    <name type="scientific">Streptomyces dangxiongensis</name>
    <dbReference type="NCBI Taxonomy" id="1442032"/>
    <lineage>
        <taxon>Bacteria</taxon>
        <taxon>Bacillati</taxon>
        <taxon>Actinomycetota</taxon>
        <taxon>Actinomycetes</taxon>
        <taxon>Kitasatosporales</taxon>
        <taxon>Streptomycetaceae</taxon>
        <taxon>Streptomyces</taxon>
    </lineage>
</organism>
<dbReference type="InterPro" id="IPR049539">
    <property type="entry name" value="SPL"/>
</dbReference>
<dbReference type="GO" id="GO:0051539">
    <property type="term" value="F:4 iron, 4 sulfur cluster binding"/>
    <property type="evidence" value="ECO:0007669"/>
    <property type="project" value="TreeGrafter"/>
</dbReference>
<dbReference type="InterPro" id="IPR023805">
    <property type="entry name" value="Uncharacterised_Spl-rel"/>
</dbReference>
<dbReference type="EMBL" id="CP033073">
    <property type="protein sequence ID" value="AYN37869.1"/>
    <property type="molecule type" value="Genomic_DNA"/>
</dbReference>
<dbReference type="OrthoDB" id="9783671at2"/>
<feature type="region of interest" description="Disordered" evidence="1">
    <location>
        <begin position="1"/>
        <end position="49"/>
    </location>
</feature>
<dbReference type="Gene3D" id="3.40.50.12110">
    <property type="match status" value="1"/>
</dbReference>
<dbReference type="PANTHER" id="PTHR37822:SF2">
    <property type="entry name" value="SPORE PHOTOPRODUCT LYASE"/>
    <property type="match status" value="1"/>
</dbReference>
<dbReference type="RefSeq" id="WP_121785378.1">
    <property type="nucleotide sequence ID" value="NZ_CP033073.1"/>
</dbReference>
<evidence type="ECO:0000256" key="1">
    <source>
        <dbReference type="SAM" id="MobiDB-lite"/>
    </source>
</evidence>
<keyword evidence="2" id="KW-0456">Lyase</keyword>
<proteinExistence type="predicted"/>
<sequence>MRHPSAPDDGSDALFGLDALDGPASPRGHDTAGHGGSGPGGGPQDGPLFRDSAEARRLLPVRAVYAEPAAAASARGRQILARFPAAEVIEVASHWRIPGLHGNEGNVERWVRVKGETLVLGERKTLTTRPNGRSADWIAPGPSNGCALACAYCYVPRRKGYANPITVFTNIDGIIAHLARHIARQGRKPEPNQCDETAWVYDIGENGDCSVDALICDNTADLVRSFRQWPTAKASFATKFVNPDLLTLDPRGRTRIRFSLMPAADSRLLDLRTSPVADRIAAAADFLDAGYEVHFNLSPVVLRPGWQGAWTELLRQLDDVLPDRVKRQAAAEVIMLTHNRDLHEVNLGWHPRAEEVLWQPALQQGKRSENGASNVRYANHVKADAVHTLRGLVAAHAPWLRIRYAF</sequence>
<dbReference type="GO" id="GO:1904047">
    <property type="term" value="F:S-adenosyl-L-methionine binding"/>
    <property type="evidence" value="ECO:0007669"/>
    <property type="project" value="TreeGrafter"/>
</dbReference>
<evidence type="ECO:0000313" key="3">
    <source>
        <dbReference type="Proteomes" id="UP000268329"/>
    </source>
</evidence>
<accession>A0A3G2JAR8</accession>
<dbReference type="GO" id="GO:0003913">
    <property type="term" value="F:DNA photolyase activity"/>
    <property type="evidence" value="ECO:0007669"/>
    <property type="project" value="TreeGrafter"/>
</dbReference>
<dbReference type="Gene3D" id="3.80.30.30">
    <property type="match status" value="1"/>
</dbReference>
<dbReference type="NCBIfam" id="TIGR03886">
    <property type="entry name" value="lyase_spl_fam"/>
    <property type="match status" value="1"/>
</dbReference>
<dbReference type="FunFam" id="3.40.50.12110:FF:000002">
    <property type="entry name" value="Spore photoproduct lyase"/>
    <property type="match status" value="1"/>
</dbReference>
<dbReference type="PANTHER" id="PTHR37822">
    <property type="entry name" value="SPORE PHOTOPRODUCT LYASE-RELATED"/>
    <property type="match status" value="1"/>
</dbReference>
<evidence type="ECO:0000313" key="2">
    <source>
        <dbReference type="EMBL" id="AYN37869.1"/>
    </source>
</evidence>
<protein>
    <submittedName>
        <fullName evidence="2">Spore photoproduct lyase family protein</fullName>
    </submittedName>
</protein>
<dbReference type="GO" id="GO:0042601">
    <property type="term" value="C:endospore-forming forespore"/>
    <property type="evidence" value="ECO:0007669"/>
    <property type="project" value="TreeGrafter"/>
</dbReference>
<keyword evidence="3" id="KW-1185">Reference proteome</keyword>
<dbReference type="AlphaFoldDB" id="A0A3G2JAR8"/>
<dbReference type="Proteomes" id="UP000268329">
    <property type="component" value="Chromosome"/>
</dbReference>
<dbReference type="Pfam" id="PF20903">
    <property type="entry name" value="SPL"/>
    <property type="match status" value="1"/>
</dbReference>
<dbReference type="KEGG" id="sdd:D9753_01605"/>
<gene>
    <name evidence="2" type="ORF">D9753_01605</name>
</gene>
<reference evidence="2 3" key="1">
    <citation type="submission" date="2018-10" db="EMBL/GenBank/DDBJ databases">
        <title>The genome of Streptomyces dangxiongensis Z022.</title>
        <authorList>
            <person name="Zhang B."/>
        </authorList>
    </citation>
    <scope>NUCLEOTIDE SEQUENCE [LARGE SCALE GENOMIC DNA]</scope>
    <source>
        <strain evidence="2 3">Z022</strain>
    </source>
</reference>
<name>A0A3G2JAR8_9ACTN</name>
<feature type="compositionally biased region" description="Gly residues" evidence="1">
    <location>
        <begin position="33"/>
        <end position="44"/>
    </location>
</feature>